<evidence type="ECO:0000256" key="2">
    <source>
        <dbReference type="ARBA" id="ARBA00023125"/>
    </source>
</evidence>
<keyword evidence="3" id="KW-0804">Transcription</keyword>
<dbReference type="PANTHER" id="PTHR46796">
    <property type="entry name" value="HTH-TYPE TRANSCRIPTIONAL ACTIVATOR RHAS-RELATED"/>
    <property type="match status" value="1"/>
</dbReference>
<name>A0ABW6C0N6_9BACT</name>
<dbReference type="Gene3D" id="1.10.10.60">
    <property type="entry name" value="Homeodomain-like"/>
    <property type="match status" value="1"/>
</dbReference>
<evidence type="ECO:0000313" key="5">
    <source>
        <dbReference type="EMBL" id="MFD3002863.1"/>
    </source>
</evidence>
<sequence length="338" mass="38275">MITKAPHKFRVAVAQFCFLLSALKQHDCDYLSSFQASVLTNPLYTMQIYQPQHLLLKPYVKQIHRFTVTPNGLSSMTAVPTGNVFLSIFWGSGKYVTRGPSSTERSESGGVFISGQQFEIAHHWVQGGEVNIIGFELTPYAIHQFFGVPQHEMTGQVLSLEDIWSNKASVLYQQVVNEPDPAKQLSLVEGFLCERITAREWKENATIAEATNLINMSRGNVSIKELAASSRISTRSLERKFLEAVGISPKAYCKIMQFNYAFKQLALSNKHVLDVVSEAGYYDQPHFINHFRKVFGLSPGQFFEQQEKFLYEFKKDNDHFVLGSMSETLETAGKLYVF</sequence>
<protein>
    <submittedName>
        <fullName evidence="5">Helix-turn-helix domain-containing protein</fullName>
    </submittedName>
</protein>
<dbReference type="SUPFAM" id="SSF46689">
    <property type="entry name" value="Homeodomain-like"/>
    <property type="match status" value="1"/>
</dbReference>
<proteinExistence type="predicted"/>
<keyword evidence="2" id="KW-0238">DNA-binding</keyword>
<dbReference type="EMBL" id="JBHUOX010000020">
    <property type="protein sequence ID" value="MFD3002863.1"/>
    <property type="molecule type" value="Genomic_DNA"/>
</dbReference>
<comment type="caution">
    <text evidence="5">The sequence shown here is derived from an EMBL/GenBank/DDBJ whole genome shotgun (WGS) entry which is preliminary data.</text>
</comment>
<dbReference type="SMART" id="SM00342">
    <property type="entry name" value="HTH_ARAC"/>
    <property type="match status" value="1"/>
</dbReference>
<evidence type="ECO:0000259" key="4">
    <source>
        <dbReference type="PROSITE" id="PS01124"/>
    </source>
</evidence>
<feature type="domain" description="HTH araC/xylS-type" evidence="4">
    <location>
        <begin position="215"/>
        <end position="305"/>
    </location>
</feature>
<dbReference type="Pfam" id="PF20240">
    <property type="entry name" value="DUF6597"/>
    <property type="match status" value="1"/>
</dbReference>
<evidence type="ECO:0000313" key="6">
    <source>
        <dbReference type="Proteomes" id="UP001597641"/>
    </source>
</evidence>
<keyword evidence="6" id="KW-1185">Reference proteome</keyword>
<keyword evidence="1" id="KW-0805">Transcription regulation</keyword>
<dbReference type="Pfam" id="PF12833">
    <property type="entry name" value="HTH_18"/>
    <property type="match status" value="1"/>
</dbReference>
<dbReference type="InterPro" id="IPR046532">
    <property type="entry name" value="DUF6597"/>
</dbReference>
<dbReference type="InterPro" id="IPR009057">
    <property type="entry name" value="Homeodomain-like_sf"/>
</dbReference>
<dbReference type="PANTHER" id="PTHR46796:SF13">
    <property type="entry name" value="HTH-TYPE TRANSCRIPTIONAL ACTIVATOR RHAS"/>
    <property type="match status" value="1"/>
</dbReference>
<gene>
    <name evidence="5" type="ORF">ACFS7Z_21020</name>
</gene>
<evidence type="ECO:0000256" key="1">
    <source>
        <dbReference type="ARBA" id="ARBA00023015"/>
    </source>
</evidence>
<reference evidence="6" key="1">
    <citation type="journal article" date="2019" name="Int. J. Syst. Evol. Microbiol.">
        <title>The Global Catalogue of Microorganisms (GCM) 10K type strain sequencing project: providing services to taxonomists for standard genome sequencing and annotation.</title>
        <authorList>
            <consortium name="The Broad Institute Genomics Platform"/>
            <consortium name="The Broad Institute Genome Sequencing Center for Infectious Disease"/>
            <person name="Wu L."/>
            <person name="Ma J."/>
        </authorList>
    </citation>
    <scope>NUCLEOTIDE SEQUENCE [LARGE SCALE GENOMIC DNA]</scope>
    <source>
        <strain evidence="6">KCTC 23984</strain>
    </source>
</reference>
<dbReference type="Proteomes" id="UP001597641">
    <property type="component" value="Unassembled WGS sequence"/>
</dbReference>
<dbReference type="PROSITE" id="PS01124">
    <property type="entry name" value="HTH_ARAC_FAMILY_2"/>
    <property type="match status" value="1"/>
</dbReference>
<dbReference type="InterPro" id="IPR018060">
    <property type="entry name" value="HTH_AraC"/>
</dbReference>
<accession>A0ABW6C0N6</accession>
<evidence type="ECO:0000256" key="3">
    <source>
        <dbReference type="ARBA" id="ARBA00023163"/>
    </source>
</evidence>
<organism evidence="5 6">
    <name type="scientific">Pontibacter toksunensis</name>
    <dbReference type="NCBI Taxonomy" id="1332631"/>
    <lineage>
        <taxon>Bacteria</taxon>
        <taxon>Pseudomonadati</taxon>
        <taxon>Bacteroidota</taxon>
        <taxon>Cytophagia</taxon>
        <taxon>Cytophagales</taxon>
        <taxon>Hymenobacteraceae</taxon>
        <taxon>Pontibacter</taxon>
    </lineage>
</organism>
<dbReference type="InterPro" id="IPR050204">
    <property type="entry name" value="AraC_XylS_family_regulators"/>
</dbReference>